<dbReference type="InterPro" id="IPR010982">
    <property type="entry name" value="Lambda_DNA-bd_dom_sf"/>
</dbReference>
<gene>
    <name evidence="4" type="ORF">SAMN04489868_1793</name>
</gene>
<dbReference type="InterPro" id="IPR001387">
    <property type="entry name" value="Cro/C1-type_HTH"/>
</dbReference>
<reference evidence="4 5" key="1">
    <citation type="submission" date="2016-10" db="EMBL/GenBank/DDBJ databases">
        <authorList>
            <person name="de Groot N.N."/>
        </authorList>
    </citation>
    <scope>NUCLEOTIDE SEQUENCE [LARGE SCALE GENOMIC DNA]</scope>
    <source>
        <strain evidence="4 5">DSM 27630</strain>
    </source>
</reference>
<dbReference type="PANTHER" id="PTHR46558">
    <property type="entry name" value="TRACRIPTIONAL REGULATORY PROTEIN-RELATED-RELATED"/>
    <property type="match status" value="1"/>
</dbReference>
<dbReference type="GO" id="GO:0003677">
    <property type="term" value="F:DNA binding"/>
    <property type="evidence" value="ECO:0007669"/>
    <property type="project" value="UniProtKB-KW"/>
</dbReference>
<keyword evidence="2" id="KW-1133">Transmembrane helix</keyword>
<dbReference type="Pfam" id="PF01381">
    <property type="entry name" value="HTH_3"/>
    <property type="match status" value="1"/>
</dbReference>
<organism evidence="4 5">
    <name type="scientific">Pisciglobus halotolerans</name>
    <dbReference type="NCBI Taxonomy" id="745365"/>
    <lineage>
        <taxon>Bacteria</taxon>
        <taxon>Bacillati</taxon>
        <taxon>Bacillota</taxon>
        <taxon>Bacilli</taxon>
        <taxon>Lactobacillales</taxon>
        <taxon>Carnobacteriaceae</taxon>
    </lineage>
</organism>
<dbReference type="Gene3D" id="1.10.260.40">
    <property type="entry name" value="lambda repressor-like DNA-binding domains"/>
    <property type="match status" value="1"/>
</dbReference>
<keyword evidence="5" id="KW-1185">Reference proteome</keyword>
<keyword evidence="2" id="KW-0812">Transmembrane</keyword>
<dbReference type="SUPFAM" id="SSF47413">
    <property type="entry name" value="lambda repressor-like DNA-binding domains"/>
    <property type="match status" value="1"/>
</dbReference>
<sequence length="137" mass="15737">TRLKQKRNELQMTQEEVAEKIHVSRQTISNWENGRNLPDINSLVLISEIYAISLDELMKGDPRMVKQLDKKIKKGNYFYFLAVLSGIFILLTIFHMISPGEFTATLLFFGTLIIVFLVAILIILWGLIGIKDKLNNL</sequence>
<evidence type="ECO:0000256" key="2">
    <source>
        <dbReference type="SAM" id="Phobius"/>
    </source>
</evidence>
<dbReference type="OrthoDB" id="4427456at2"/>
<dbReference type="AlphaFoldDB" id="A0A1I3E885"/>
<protein>
    <submittedName>
        <fullName evidence="4">DNA-binding transcriptional regulator, XRE-family HTH domain</fullName>
    </submittedName>
</protein>
<keyword evidence="1 4" id="KW-0238">DNA-binding</keyword>
<dbReference type="SMART" id="SM00530">
    <property type="entry name" value="HTH_XRE"/>
    <property type="match status" value="1"/>
</dbReference>
<dbReference type="Proteomes" id="UP000198668">
    <property type="component" value="Unassembled WGS sequence"/>
</dbReference>
<dbReference type="RefSeq" id="WP_092093900.1">
    <property type="nucleotide sequence ID" value="NZ_FOQE01000079.1"/>
</dbReference>
<evidence type="ECO:0000313" key="5">
    <source>
        <dbReference type="Proteomes" id="UP000198668"/>
    </source>
</evidence>
<dbReference type="PROSITE" id="PS50943">
    <property type="entry name" value="HTH_CROC1"/>
    <property type="match status" value="1"/>
</dbReference>
<dbReference type="EMBL" id="FOQE01000079">
    <property type="protein sequence ID" value="SFH95190.1"/>
    <property type="molecule type" value="Genomic_DNA"/>
</dbReference>
<feature type="transmembrane region" description="Helical" evidence="2">
    <location>
        <begin position="104"/>
        <end position="128"/>
    </location>
</feature>
<feature type="transmembrane region" description="Helical" evidence="2">
    <location>
        <begin position="77"/>
        <end position="98"/>
    </location>
</feature>
<keyword evidence="2" id="KW-0472">Membrane</keyword>
<accession>A0A1I3E885</accession>
<name>A0A1I3E885_9LACT</name>
<feature type="non-terminal residue" evidence="4">
    <location>
        <position position="1"/>
    </location>
</feature>
<evidence type="ECO:0000256" key="1">
    <source>
        <dbReference type="ARBA" id="ARBA00023125"/>
    </source>
</evidence>
<proteinExistence type="predicted"/>
<evidence type="ECO:0000259" key="3">
    <source>
        <dbReference type="PROSITE" id="PS50943"/>
    </source>
</evidence>
<feature type="domain" description="HTH cro/C1-type" evidence="3">
    <location>
        <begin position="3"/>
        <end position="57"/>
    </location>
</feature>
<dbReference type="CDD" id="cd00093">
    <property type="entry name" value="HTH_XRE"/>
    <property type="match status" value="1"/>
</dbReference>
<dbReference type="PANTHER" id="PTHR46558:SF15">
    <property type="entry name" value="HELIX-TURN-HELIX DOMAIN PROTEIN"/>
    <property type="match status" value="1"/>
</dbReference>
<evidence type="ECO:0000313" key="4">
    <source>
        <dbReference type="EMBL" id="SFH95190.1"/>
    </source>
</evidence>